<keyword evidence="1" id="KW-0378">Hydrolase</keyword>
<dbReference type="InterPro" id="IPR002933">
    <property type="entry name" value="Peptidase_M20"/>
</dbReference>
<evidence type="ECO:0000313" key="4">
    <source>
        <dbReference type="EMBL" id="KIX11744.1"/>
    </source>
</evidence>
<gene>
    <name evidence="4" type="ORF">X474_23010</name>
</gene>
<dbReference type="Gene3D" id="3.40.630.10">
    <property type="entry name" value="Zn peptidases"/>
    <property type="match status" value="1"/>
</dbReference>
<keyword evidence="2" id="KW-0479">Metal-binding</keyword>
<organism evidence="4 5">
    <name type="scientific">Dethiosulfatarculus sandiegensis</name>
    <dbReference type="NCBI Taxonomy" id="1429043"/>
    <lineage>
        <taxon>Bacteria</taxon>
        <taxon>Pseudomonadati</taxon>
        <taxon>Thermodesulfobacteriota</taxon>
        <taxon>Desulfarculia</taxon>
        <taxon>Desulfarculales</taxon>
        <taxon>Desulfarculaceae</taxon>
        <taxon>Dethiosulfatarculus</taxon>
    </lineage>
</organism>
<keyword evidence="2" id="KW-0464">Manganese</keyword>
<dbReference type="GO" id="GO:0019877">
    <property type="term" value="P:diaminopimelate biosynthetic process"/>
    <property type="evidence" value="ECO:0007669"/>
    <property type="project" value="UniProtKB-ARBA"/>
</dbReference>
<accession>A0A0D2J0H8</accession>
<keyword evidence="5" id="KW-1185">Reference proteome</keyword>
<dbReference type="NCBIfam" id="TIGR01891">
    <property type="entry name" value="amidohydrolases"/>
    <property type="match status" value="1"/>
</dbReference>
<dbReference type="GO" id="GO:0046872">
    <property type="term" value="F:metal ion binding"/>
    <property type="evidence" value="ECO:0007669"/>
    <property type="project" value="UniProtKB-KW"/>
</dbReference>
<sequence length="383" mass="41807">MQGWLSKTRREFHMHPEISFSEHETTRRIKEMLSSWGLEPIELEGLETGTCVLIKGGQPGKTLAIRADIDALPLKEMNDVPYRSTKDNCMHACGHDAHTTILLGVAKTIVEENLAQDMKGNLLLLFQPAEERISGAENMIKAGVLELSPPDRIIALHVAPQHPAGFVGFCEKANHASAERFSITITGKGCHGAHPEKGRDPILAAAHFVTALQGIVSRAIGALDSAVVTVGALHAGTVGNIIPEIAEMEGTIRTYDPEIRETVHRRMEEIKKGIESLCGVEIEIKTLGYMPALVGDPETSNWLKNLAEKVVGEENAKWQRPSMGAEDFALFAQKIPATLMFLGSSRPGQKDAPALHSPFFDLDEDCLGVGLEIFLAAIKDYLR</sequence>
<dbReference type="Pfam" id="PF07687">
    <property type="entry name" value="M20_dimer"/>
    <property type="match status" value="1"/>
</dbReference>
<evidence type="ECO:0000313" key="5">
    <source>
        <dbReference type="Proteomes" id="UP000032233"/>
    </source>
</evidence>
<evidence type="ECO:0000259" key="3">
    <source>
        <dbReference type="Pfam" id="PF07687"/>
    </source>
</evidence>
<dbReference type="InterPro" id="IPR017439">
    <property type="entry name" value="Amidohydrolase"/>
</dbReference>
<reference evidence="4 5" key="1">
    <citation type="submission" date="2013-11" db="EMBL/GenBank/DDBJ databases">
        <title>Metagenomic analysis of a methanogenic consortium involved in long chain n-alkane degradation.</title>
        <authorList>
            <person name="Davidova I.A."/>
            <person name="Callaghan A.V."/>
            <person name="Wawrik B."/>
            <person name="Pruitt S."/>
            <person name="Marks C."/>
            <person name="Duncan K.E."/>
            <person name="Suflita J.M."/>
        </authorList>
    </citation>
    <scope>NUCLEOTIDE SEQUENCE [LARGE SCALE GENOMIC DNA]</scope>
    <source>
        <strain evidence="4 5">SPR</strain>
    </source>
</reference>
<dbReference type="Gene3D" id="3.30.70.360">
    <property type="match status" value="1"/>
</dbReference>
<dbReference type="Proteomes" id="UP000032233">
    <property type="component" value="Unassembled WGS sequence"/>
</dbReference>
<dbReference type="SUPFAM" id="SSF55031">
    <property type="entry name" value="Bacterial exopeptidase dimerisation domain"/>
    <property type="match status" value="1"/>
</dbReference>
<comment type="cofactor">
    <cofactor evidence="2">
        <name>Mn(2+)</name>
        <dbReference type="ChEBI" id="CHEBI:29035"/>
    </cofactor>
    <text evidence="2">The Mn(2+) ion enhances activity.</text>
</comment>
<feature type="binding site" evidence="2">
    <location>
        <position position="95"/>
    </location>
    <ligand>
        <name>Mn(2+)</name>
        <dbReference type="ChEBI" id="CHEBI:29035"/>
        <label>2</label>
    </ligand>
</feature>
<dbReference type="InParanoid" id="A0A0D2J0H8"/>
<dbReference type="SUPFAM" id="SSF53187">
    <property type="entry name" value="Zn-dependent exopeptidases"/>
    <property type="match status" value="1"/>
</dbReference>
<evidence type="ECO:0000256" key="2">
    <source>
        <dbReference type="PIRSR" id="PIRSR005962-1"/>
    </source>
</evidence>
<dbReference type="STRING" id="1429043.X474_23010"/>
<dbReference type="PIRSF" id="PIRSF005962">
    <property type="entry name" value="Pept_M20D_amidohydro"/>
    <property type="match status" value="1"/>
</dbReference>
<dbReference type="PANTHER" id="PTHR11014">
    <property type="entry name" value="PEPTIDASE M20 FAMILY MEMBER"/>
    <property type="match status" value="1"/>
</dbReference>
<feature type="binding site" evidence="2">
    <location>
        <position position="93"/>
    </location>
    <ligand>
        <name>Mn(2+)</name>
        <dbReference type="ChEBI" id="CHEBI:29035"/>
        <label>2</label>
    </ligand>
</feature>
<dbReference type="InterPro" id="IPR036264">
    <property type="entry name" value="Bact_exopeptidase_dim_dom"/>
</dbReference>
<protein>
    <submittedName>
        <fullName evidence="4">Peptidase M20</fullName>
    </submittedName>
</protein>
<feature type="domain" description="Peptidase M20 dimerisation" evidence="3">
    <location>
        <begin position="180"/>
        <end position="270"/>
    </location>
</feature>
<evidence type="ECO:0000256" key="1">
    <source>
        <dbReference type="ARBA" id="ARBA00022801"/>
    </source>
</evidence>
<name>A0A0D2J0H8_9BACT</name>
<dbReference type="CDD" id="cd03886">
    <property type="entry name" value="M20_Acy1"/>
    <property type="match status" value="1"/>
</dbReference>
<dbReference type="FunFam" id="3.30.70.360:FF:000001">
    <property type="entry name" value="N-acetyldiaminopimelate deacetylase"/>
    <property type="match status" value="1"/>
</dbReference>
<dbReference type="FunCoup" id="A0A0D2J0H8">
    <property type="interactions" value="363"/>
</dbReference>
<dbReference type="InterPro" id="IPR011650">
    <property type="entry name" value="Peptidase_M20_dimer"/>
</dbReference>
<feature type="binding site" evidence="2">
    <location>
        <position position="157"/>
    </location>
    <ligand>
        <name>Mn(2+)</name>
        <dbReference type="ChEBI" id="CHEBI:29035"/>
        <label>2</label>
    </ligand>
</feature>
<dbReference type="AlphaFoldDB" id="A0A0D2J0H8"/>
<proteinExistence type="predicted"/>
<dbReference type="PANTHER" id="PTHR11014:SF63">
    <property type="entry name" value="METALLOPEPTIDASE, PUTATIVE (AFU_ORTHOLOGUE AFUA_6G09600)-RELATED"/>
    <property type="match status" value="1"/>
</dbReference>
<comment type="caution">
    <text evidence="4">The sequence shown here is derived from an EMBL/GenBank/DDBJ whole genome shotgun (WGS) entry which is preliminary data.</text>
</comment>
<feature type="binding site" evidence="2">
    <location>
        <position position="356"/>
    </location>
    <ligand>
        <name>Mn(2+)</name>
        <dbReference type="ChEBI" id="CHEBI:29035"/>
        <label>2</label>
    </ligand>
</feature>
<dbReference type="Pfam" id="PF01546">
    <property type="entry name" value="Peptidase_M20"/>
    <property type="match status" value="1"/>
</dbReference>
<dbReference type="EMBL" id="AZAC01000045">
    <property type="protein sequence ID" value="KIX11744.1"/>
    <property type="molecule type" value="Genomic_DNA"/>
</dbReference>
<feature type="binding site" evidence="2">
    <location>
        <position position="131"/>
    </location>
    <ligand>
        <name>Mn(2+)</name>
        <dbReference type="ChEBI" id="CHEBI:29035"/>
        <label>2</label>
    </ligand>
</feature>
<dbReference type="GO" id="GO:0050118">
    <property type="term" value="F:N-acetyldiaminopimelate deacetylase activity"/>
    <property type="evidence" value="ECO:0007669"/>
    <property type="project" value="UniProtKB-ARBA"/>
</dbReference>